<comment type="caution">
    <text evidence="2">The sequence shown here is derived from an EMBL/GenBank/DDBJ whole genome shotgun (WGS) entry which is preliminary data.</text>
</comment>
<dbReference type="AlphaFoldDB" id="X6NE17"/>
<keyword evidence="1" id="KW-0812">Transmembrane</keyword>
<name>X6NE17_RETFI</name>
<proteinExistence type="predicted"/>
<protein>
    <recommendedName>
        <fullName evidence="4">Kelch motif family protein</fullName>
    </recommendedName>
</protein>
<keyword evidence="1" id="KW-0472">Membrane</keyword>
<accession>X6NE17</accession>
<evidence type="ECO:0000256" key="1">
    <source>
        <dbReference type="SAM" id="Phobius"/>
    </source>
</evidence>
<evidence type="ECO:0008006" key="4">
    <source>
        <dbReference type="Google" id="ProtNLM"/>
    </source>
</evidence>
<dbReference type="SUPFAM" id="SSF117281">
    <property type="entry name" value="Kelch motif"/>
    <property type="match status" value="1"/>
</dbReference>
<dbReference type="Proteomes" id="UP000023152">
    <property type="component" value="Unassembled WGS sequence"/>
</dbReference>
<gene>
    <name evidence="2" type="ORF">RFI_12931</name>
</gene>
<sequence length="389" mass="45366">MGNQETALFENLEPLPFPLGHCQCVIHKHEILICGGHTRAACLSYNTQKNQYKRICNYPVRIANDSHCVVKRVNSNNPDDITLLSFGGNKFSGRHTLMMKYVSVWDNLKKADQCFNEWTHLTDNQGKPIFFGEERDNYSGARAVVGGANNNLLFVTYYPKSIEVFDFDTFQLIHFAYLPTNYNFSIHYHFCTAIRPFKHYACVYINDVILFFGGLSQHLRPNNFAINDIFRYSIREDRWTKFERTLPLALCDCVGILNEDNKSVHIIGGSDVDKGIVLAHMKTNVQEWMKGETEKEKQWAVEEEEIRELEEMKNNLQIGRLEKKQETIKMVVEHWFRSSLVNMIWIDDLTKIVSLYVMVYFVDYLCFFIICAQSNTKKKISPKMNTYKH</sequence>
<feature type="transmembrane region" description="Helical" evidence="1">
    <location>
        <begin position="353"/>
        <end position="372"/>
    </location>
</feature>
<organism evidence="2 3">
    <name type="scientific">Reticulomyxa filosa</name>
    <dbReference type="NCBI Taxonomy" id="46433"/>
    <lineage>
        <taxon>Eukaryota</taxon>
        <taxon>Sar</taxon>
        <taxon>Rhizaria</taxon>
        <taxon>Retaria</taxon>
        <taxon>Foraminifera</taxon>
        <taxon>Monothalamids</taxon>
        <taxon>Reticulomyxidae</taxon>
        <taxon>Reticulomyxa</taxon>
    </lineage>
</organism>
<evidence type="ECO:0000313" key="3">
    <source>
        <dbReference type="Proteomes" id="UP000023152"/>
    </source>
</evidence>
<reference evidence="2 3" key="1">
    <citation type="journal article" date="2013" name="Curr. Biol.">
        <title>The Genome of the Foraminiferan Reticulomyxa filosa.</title>
        <authorList>
            <person name="Glockner G."/>
            <person name="Hulsmann N."/>
            <person name="Schleicher M."/>
            <person name="Noegel A.A."/>
            <person name="Eichinger L."/>
            <person name="Gallinger C."/>
            <person name="Pawlowski J."/>
            <person name="Sierra R."/>
            <person name="Euteneuer U."/>
            <person name="Pillet L."/>
            <person name="Moustafa A."/>
            <person name="Platzer M."/>
            <person name="Groth M."/>
            <person name="Szafranski K."/>
            <person name="Schliwa M."/>
        </authorList>
    </citation>
    <scope>NUCLEOTIDE SEQUENCE [LARGE SCALE GENOMIC DNA]</scope>
</reference>
<dbReference type="EMBL" id="ASPP01009361">
    <property type="protein sequence ID" value="ETO24226.1"/>
    <property type="molecule type" value="Genomic_DNA"/>
</dbReference>
<dbReference type="Gene3D" id="2.120.10.80">
    <property type="entry name" value="Kelch-type beta propeller"/>
    <property type="match status" value="1"/>
</dbReference>
<evidence type="ECO:0000313" key="2">
    <source>
        <dbReference type="EMBL" id="ETO24226.1"/>
    </source>
</evidence>
<dbReference type="InterPro" id="IPR015915">
    <property type="entry name" value="Kelch-typ_b-propeller"/>
</dbReference>
<keyword evidence="1" id="KW-1133">Transmembrane helix</keyword>
<keyword evidence="3" id="KW-1185">Reference proteome</keyword>
<dbReference type="OrthoDB" id="432528at2759"/>